<dbReference type="HOGENOM" id="CLU_053410_0_0_1"/>
<accession>A7S1Q6</accession>
<dbReference type="PhylomeDB" id="A7S1Q6"/>
<proteinExistence type="predicted"/>
<dbReference type="Pfam" id="PF01823">
    <property type="entry name" value="MACPF"/>
    <property type="match status" value="1"/>
</dbReference>
<dbReference type="EMBL" id="DS469565">
    <property type="protein sequence ID" value="EDO42411.1"/>
    <property type="molecule type" value="Genomic_DNA"/>
</dbReference>
<organism evidence="3 4">
    <name type="scientific">Nematostella vectensis</name>
    <name type="common">Starlet sea anemone</name>
    <dbReference type="NCBI Taxonomy" id="45351"/>
    <lineage>
        <taxon>Eukaryota</taxon>
        <taxon>Metazoa</taxon>
        <taxon>Cnidaria</taxon>
        <taxon>Anthozoa</taxon>
        <taxon>Hexacorallia</taxon>
        <taxon>Actiniaria</taxon>
        <taxon>Edwardsiidae</taxon>
        <taxon>Nematostella</taxon>
    </lineage>
</organism>
<reference evidence="3 4" key="1">
    <citation type="journal article" date="2007" name="Science">
        <title>Sea anemone genome reveals ancestral eumetazoan gene repertoire and genomic organization.</title>
        <authorList>
            <person name="Putnam N.H."/>
            <person name="Srivastava M."/>
            <person name="Hellsten U."/>
            <person name="Dirks B."/>
            <person name="Chapman J."/>
            <person name="Salamov A."/>
            <person name="Terry A."/>
            <person name="Shapiro H."/>
            <person name="Lindquist E."/>
            <person name="Kapitonov V.V."/>
            <person name="Jurka J."/>
            <person name="Genikhovich G."/>
            <person name="Grigoriev I.V."/>
            <person name="Lucas S.M."/>
            <person name="Steele R.E."/>
            <person name="Finnerty J.R."/>
            <person name="Technau U."/>
            <person name="Martindale M.Q."/>
            <person name="Rokhsar D.S."/>
        </authorList>
    </citation>
    <scope>NUCLEOTIDE SEQUENCE [LARGE SCALE GENOMIC DNA]</scope>
    <source>
        <strain evidence="4">CH2 X CH6</strain>
    </source>
</reference>
<evidence type="ECO:0000313" key="4">
    <source>
        <dbReference type="Proteomes" id="UP000001593"/>
    </source>
</evidence>
<feature type="chain" id="PRO_5002714930" description="MACPF domain-containing protein" evidence="1">
    <location>
        <begin position="26"/>
        <end position="424"/>
    </location>
</feature>
<gene>
    <name evidence="3" type="ORF">NEMVEDRAFT_v1g205444</name>
</gene>
<dbReference type="InterPro" id="IPR020864">
    <property type="entry name" value="MACPF"/>
</dbReference>
<dbReference type="Proteomes" id="UP000001593">
    <property type="component" value="Unassembled WGS sequence"/>
</dbReference>
<evidence type="ECO:0000256" key="1">
    <source>
        <dbReference type="SAM" id="SignalP"/>
    </source>
</evidence>
<dbReference type="STRING" id="45351.A7S1Q6"/>
<evidence type="ECO:0000313" key="3">
    <source>
        <dbReference type="EMBL" id="EDO42411.1"/>
    </source>
</evidence>
<dbReference type="PROSITE" id="PS51412">
    <property type="entry name" value="MACPF_2"/>
    <property type="match status" value="1"/>
</dbReference>
<dbReference type="eggNOG" id="ENOG502STR2">
    <property type="taxonomic scope" value="Eukaryota"/>
</dbReference>
<name>A7S1Q6_NEMVE</name>
<keyword evidence="4" id="KW-1185">Reference proteome</keyword>
<sequence>MRFTKTVAMLRHLALLLPLVALSIAAEDPLGKSVNVPNTALFRGNLGGKEVFQALPEGCVRKNMINDVKINPLFIRSKTAFYRLLAERFNIESDLVGDYFFKATEQSLFLLRHGESMMGTIEQFFKKTSTRVITRSCLRDASLSEGIENDFKNLPAKISKPKHAKSWDSYKNFITKYGTHVIKSVSYGAKFLIFAFAKASKNYSQKDFKSIVCKFMKDGPDCRVTSEIDTSLLDIKQIVIAIGGSKESRQALITSPNKKAIDKLMSEATEHAVPVSYEFEAIWNILKLKFLAVCKGYLNYGCELEKVHGLEIQRFELAPQSVVSKPTYQCMLMEPGCNSNGDCHYRAVPAECSCNGPTCIENKEEERTDGLYKKIAYAYNRGERGVSLGCRYRYIPAECHCETRPKMATVWSYNDGSNDSDSDE</sequence>
<keyword evidence="1" id="KW-0732">Signal</keyword>
<feature type="signal peptide" evidence="1">
    <location>
        <begin position="1"/>
        <end position="25"/>
    </location>
</feature>
<dbReference type="InParanoid" id="A7S1Q6"/>
<feature type="domain" description="MACPF" evidence="2">
    <location>
        <begin position="1"/>
        <end position="319"/>
    </location>
</feature>
<protein>
    <recommendedName>
        <fullName evidence="2">MACPF domain-containing protein</fullName>
    </recommendedName>
</protein>
<dbReference type="AlphaFoldDB" id="A7S1Q6"/>
<evidence type="ECO:0000259" key="2">
    <source>
        <dbReference type="PROSITE" id="PS51412"/>
    </source>
</evidence>